<keyword evidence="4" id="KW-0732">Signal</keyword>
<evidence type="ECO:0000313" key="8">
    <source>
        <dbReference type="Proteomes" id="UP000609802"/>
    </source>
</evidence>
<dbReference type="InterPro" id="IPR006127">
    <property type="entry name" value="ZnuA-like"/>
</dbReference>
<keyword evidence="5" id="KW-0864">Zinc transport</keyword>
<dbReference type="Proteomes" id="UP000609802">
    <property type="component" value="Unassembled WGS sequence"/>
</dbReference>
<dbReference type="InterPro" id="IPR050492">
    <property type="entry name" value="Bact_metal-bind_prot9"/>
</dbReference>
<name>A0ABQ3IRA1_9RHOB</name>
<organism evidence="7 8">
    <name type="scientific">Aliiroseovarius zhejiangensis</name>
    <dbReference type="NCBI Taxonomy" id="1632025"/>
    <lineage>
        <taxon>Bacteria</taxon>
        <taxon>Pseudomonadati</taxon>
        <taxon>Pseudomonadota</taxon>
        <taxon>Alphaproteobacteria</taxon>
        <taxon>Rhodobacterales</taxon>
        <taxon>Paracoccaceae</taxon>
        <taxon>Aliiroseovarius</taxon>
    </lineage>
</organism>
<comment type="similarity">
    <text evidence="1">Belongs to the bacterial solute-binding protein 9 family.</text>
</comment>
<sequence>MHRFTLPALFLSATPLAADPPRVVTDIAPVHSLVATVMGDLAQPELLLPQGADPHAFQMRPSQMRALSQADLVFWVGAELTPWLERALPGDGTSRTVALLDLPSTHLREASHSHDAHDDHSDHDDHEKDDSHDGHAHDPHAWLSPENGAVWLTEIAEALAHHDPENAEQYRANAADALARLQQIDTEIATLLDPVRNQGFVVFHDAYGYFTDHYGLSSLGAVRESDSAPPSAARLAEIEELLNNGRVACVFAEAAEGQDMMRDLVDGTDIGFGVLDPNGSNLPPGPNLYTDLLQGQAGAIAECLGDSAS</sequence>
<dbReference type="RefSeq" id="WP_191284836.1">
    <property type="nucleotide sequence ID" value="NZ_BNCH01000001.1"/>
</dbReference>
<proteinExistence type="inferred from homology"/>
<evidence type="ECO:0000313" key="7">
    <source>
        <dbReference type="EMBL" id="GHE87623.1"/>
    </source>
</evidence>
<dbReference type="Gene3D" id="3.40.50.1980">
    <property type="entry name" value="Nitrogenase molybdenum iron protein domain"/>
    <property type="match status" value="2"/>
</dbReference>
<protein>
    <recommendedName>
        <fullName evidence="2">High-affinity zinc uptake system protein ZnuA</fullName>
    </recommendedName>
</protein>
<evidence type="ECO:0000256" key="5">
    <source>
        <dbReference type="ARBA" id="ARBA00022906"/>
    </source>
</evidence>
<evidence type="ECO:0000256" key="4">
    <source>
        <dbReference type="ARBA" id="ARBA00022729"/>
    </source>
</evidence>
<dbReference type="PANTHER" id="PTHR42953">
    <property type="entry name" value="HIGH-AFFINITY ZINC UPTAKE SYSTEM PROTEIN ZNUA-RELATED"/>
    <property type="match status" value="1"/>
</dbReference>
<dbReference type="SUPFAM" id="SSF53807">
    <property type="entry name" value="Helical backbone' metal receptor"/>
    <property type="match status" value="1"/>
</dbReference>
<evidence type="ECO:0000256" key="2">
    <source>
        <dbReference type="ARBA" id="ARBA00015915"/>
    </source>
</evidence>
<evidence type="ECO:0000256" key="3">
    <source>
        <dbReference type="ARBA" id="ARBA00022448"/>
    </source>
</evidence>
<evidence type="ECO:0000256" key="1">
    <source>
        <dbReference type="ARBA" id="ARBA00011028"/>
    </source>
</evidence>
<dbReference type="PANTHER" id="PTHR42953:SF3">
    <property type="entry name" value="HIGH-AFFINITY ZINC UPTAKE SYSTEM PROTEIN ZNUA"/>
    <property type="match status" value="1"/>
</dbReference>
<feature type="region of interest" description="Disordered" evidence="6">
    <location>
        <begin position="108"/>
        <end position="143"/>
    </location>
</feature>
<evidence type="ECO:0000256" key="6">
    <source>
        <dbReference type="SAM" id="MobiDB-lite"/>
    </source>
</evidence>
<keyword evidence="8" id="KW-1185">Reference proteome</keyword>
<keyword evidence="5" id="KW-0406">Ion transport</keyword>
<reference evidence="8" key="1">
    <citation type="journal article" date="2019" name="Int. J. Syst. Evol. Microbiol.">
        <title>The Global Catalogue of Microorganisms (GCM) 10K type strain sequencing project: providing services to taxonomists for standard genome sequencing and annotation.</title>
        <authorList>
            <consortium name="The Broad Institute Genomics Platform"/>
            <consortium name="The Broad Institute Genome Sequencing Center for Infectious Disease"/>
            <person name="Wu L."/>
            <person name="Ma J."/>
        </authorList>
    </citation>
    <scope>NUCLEOTIDE SEQUENCE [LARGE SCALE GENOMIC DNA]</scope>
    <source>
        <strain evidence="8">KCTC 42443</strain>
    </source>
</reference>
<keyword evidence="5" id="KW-0862">Zinc</keyword>
<dbReference type="Pfam" id="PF01297">
    <property type="entry name" value="ZnuA"/>
    <property type="match status" value="1"/>
</dbReference>
<comment type="caution">
    <text evidence="7">The sequence shown here is derived from an EMBL/GenBank/DDBJ whole genome shotgun (WGS) entry which is preliminary data.</text>
</comment>
<keyword evidence="3" id="KW-0813">Transport</keyword>
<dbReference type="EMBL" id="BNCH01000001">
    <property type="protein sequence ID" value="GHE87623.1"/>
    <property type="molecule type" value="Genomic_DNA"/>
</dbReference>
<feature type="compositionally biased region" description="Basic and acidic residues" evidence="6">
    <location>
        <begin position="108"/>
        <end position="140"/>
    </location>
</feature>
<gene>
    <name evidence="7" type="primary">znuA</name>
    <name evidence="7" type="ORF">GCM10016455_04450</name>
</gene>
<accession>A0ABQ3IRA1</accession>